<gene>
    <name evidence="2" type="primary">GSTU23</name>
    <name evidence="2" type="ORF">A0H81_02674</name>
</gene>
<dbReference type="InterPro" id="IPR036282">
    <property type="entry name" value="Glutathione-S-Trfase_C_sf"/>
</dbReference>
<dbReference type="OMA" id="ANTWAGD"/>
<keyword evidence="2" id="KW-0808">Transferase</keyword>
<sequence>MSEVQNITLYGTWNSPYSQRVQIALEEAKAKYTYFEIDLQNKPEWFVTKVNAAGKEANLQVPALTYGGPQVAADAPSAESVKLAESIVLLEFVADIFPEARLLPTDPVLRAKARLFMDSADTKFFPPFRAFFFGNGSADDLLAAVEALQAQLPAAGYVVGEWSVADGAVIPYLAMMEAGLMYEVGTFAEGVGKKTLGILRSPMFARLQTYLDDNKARLSFQTTWPGGDAIVAKWKSKLNGKQ</sequence>
<evidence type="ECO:0000313" key="2">
    <source>
        <dbReference type="EMBL" id="OBZ78282.1"/>
    </source>
</evidence>
<dbReference type="Gene3D" id="1.20.1050.10">
    <property type="match status" value="1"/>
</dbReference>
<dbReference type="GO" id="GO:0016740">
    <property type="term" value="F:transferase activity"/>
    <property type="evidence" value="ECO:0007669"/>
    <property type="project" value="UniProtKB-KW"/>
</dbReference>
<dbReference type="Pfam" id="PF13409">
    <property type="entry name" value="GST_N_2"/>
    <property type="match status" value="1"/>
</dbReference>
<dbReference type="SFLD" id="SFLDS00019">
    <property type="entry name" value="Glutathione_Transferase_(cytos"/>
    <property type="match status" value="1"/>
</dbReference>
<dbReference type="Proteomes" id="UP000092993">
    <property type="component" value="Unassembled WGS sequence"/>
</dbReference>
<evidence type="ECO:0000259" key="1">
    <source>
        <dbReference type="PROSITE" id="PS50404"/>
    </source>
</evidence>
<protein>
    <submittedName>
        <fullName evidence="2">Glutathione S-transferase U23</fullName>
    </submittedName>
</protein>
<keyword evidence="3" id="KW-1185">Reference proteome</keyword>
<dbReference type="SUPFAM" id="SSF52833">
    <property type="entry name" value="Thioredoxin-like"/>
    <property type="match status" value="1"/>
</dbReference>
<accession>A0A1C7MN28</accession>
<organism evidence="2 3">
    <name type="scientific">Grifola frondosa</name>
    <name type="common">Maitake</name>
    <name type="synonym">Polyporus frondosus</name>
    <dbReference type="NCBI Taxonomy" id="5627"/>
    <lineage>
        <taxon>Eukaryota</taxon>
        <taxon>Fungi</taxon>
        <taxon>Dikarya</taxon>
        <taxon>Basidiomycota</taxon>
        <taxon>Agaricomycotina</taxon>
        <taxon>Agaricomycetes</taxon>
        <taxon>Polyporales</taxon>
        <taxon>Grifolaceae</taxon>
        <taxon>Grifola</taxon>
    </lineage>
</organism>
<dbReference type="InterPro" id="IPR004045">
    <property type="entry name" value="Glutathione_S-Trfase_N"/>
</dbReference>
<dbReference type="Gene3D" id="3.40.30.10">
    <property type="entry name" value="Glutaredoxin"/>
    <property type="match status" value="1"/>
</dbReference>
<dbReference type="STRING" id="5627.A0A1C7MN28"/>
<dbReference type="GO" id="GO:0005737">
    <property type="term" value="C:cytoplasm"/>
    <property type="evidence" value="ECO:0007669"/>
    <property type="project" value="TreeGrafter"/>
</dbReference>
<dbReference type="PROSITE" id="PS50404">
    <property type="entry name" value="GST_NTER"/>
    <property type="match status" value="1"/>
</dbReference>
<dbReference type="SUPFAM" id="SSF47616">
    <property type="entry name" value="GST C-terminal domain-like"/>
    <property type="match status" value="1"/>
</dbReference>
<evidence type="ECO:0000313" key="3">
    <source>
        <dbReference type="Proteomes" id="UP000092993"/>
    </source>
</evidence>
<dbReference type="InterPro" id="IPR040079">
    <property type="entry name" value="Glutathione_S-Trfase"/>
</dbReference>
<reference evidence="2 3" key="1">
    <citation type="submission" date="2016-03" db="EMBL/GenBank/DDBJ databases">
        <title>Whole genome sequencing of Grifola frondosa 9006-11.</title>
        <authorList>
            <person name="Min B."/>
            <person name="Park H."/>
            <person name="Kim J.-G."/>
            <person name="Cho H."/>
            <person name="Oh Y.-L."/>
            <person name="Kong W.-S."/>
            <person name="Choi I.-G."/>
        </authorList>
    </citation>
    <scope>NUCLEOTIDE SEQUENCE [LARGE SCALE GENOMIC DNA]</scope>
    <source>
        <strain evidence="2 3">9006-11</strain>
    </source>
</reference>
<dbReference type="InterPro" id="IPR036249">
    <property type="entry name" value="Thioredoxin-like_sf"/>
</dbReference>
<dbReference type="PANTHER" id="PTHR43968:SF6">
    <property type="entry name" value="GLUTATHIONE S-TRANSFERASE OMEGA"/>
    <property type="match status" value="1"/>
</dbReference>
<dbReference type="InterPro" id="IPR050983">
    <property type="entry name" value="GST_Omega/HSP26"/>
</dbReference>
<dbReference type="SFLD" id="SFLDG00358">
    <property type="entry name" value="Main_(cytGST)"/>
    <property type="match status" value="1"/>
</dbReference>
<dbReference type="AlphaFoldDB" id="A0A1C7MN28"/>
<feature type="domain" description="GST N-terminal" evidence="1">
    <location>
        <begin position="5"/>
        <end position="101"/>
    </location>
</feature>
<dbReference type="OrthoDB" id="202840at2759"/>
<dbReference type="PANTHER" id="PTHR43968">
    <property type="match status" value="1"/>
</dbReference>
<name>A0A1C7MN28_GRIFR</name>
<proteinExistence type="predicted"/>
<dbReference type="CDD" id="cd00570">
    <property type="entry name" value="GST_N_family"/>
    <property type="match status" value="1"/>
</dbReference>
<dbReference type="EMBL" id="LUGG01000002">
    <property type="protein sequence ID" value="OBZ78282.1"/>
    <property type="molecule type" value="Genomic_DNA"/>
</dbReference>
<comment type="caution">
    <text evidence="2">The sequence shown here is derived from an EMBL/GenBank/DDBJ whole genome shotgun (WGS) entry which is preliminary data.</text>
</comment>